<evidence type="ECO:0000313" key="1">
    <source>
        <dbReference type="EMBL" id="KAG5757611.1"/>
    </source>
</evidence>
<gene>
    <name evidence="1" type="ORF">H9Q72_014245</name>
</gene>
<reference evidence="1" key="1">
    <citation type="journal article" date="2020" name="bioRxiv">
        <title>Historical genomics reveals the evolutionary mechanisms behind multiple outbreaks of the host-specific coffee wilt pathogen Fusarium xylarioides.</title>
        <authorList>
            <person name="Peck D."/>
            <person name="Nowell R.W."/>
            <person name="Flood J."/>
            <person name="Ryan M.J."/>
            <person name="Barraclough T.G."/>
        </authorList>
    </citation>
    <scope>NUCLEOTIDE SEQUENCE</scope>
    <source>
        <strain evidence="1">IMI 127659i</strain>
    </source>
</reference>
<accession>A0A9P7HC65</accession>
<dbReference type="Proteomes" id="UP000750502">
    <property type="component" value="Unassembled WGS sequence"/>
</dbReference>
<protein>
    <submittedName>
        <fullName evidence="1">Uncharacterized protein</fullName>
    </submittedName>
</protein>
<dbReference type="AlphaFoldDB" id="A0A9P7HC65"/>
<dbReference type="EMBL" id="JADFTT010001076">
    <property type="protein sequence ID" value="KAG5757611.1"/>
    <property type="molecule type" value="Genomic_DNA"/>
</dbReference>
<organism evidence="1 2">
    <name type="scientific">Fusarium xylarioides</name>
    <dbReference type="NCBI Taxonomy" id="221167"/>
    <lineage>
        <taxon>Eukaryota</taxon>
        <taxon>Fungi</taxon>
        <taxon>Dikarya</taxon>
        <taxon>Ascomycota</taxon>
        <taxon>Pezizomycotina</taxon>
        <taxon>Sordariomycetes</taxon>
        <taxon>Hypocreomycetidae</taxon>
        <taxon>Hypocreales</taxon>
        <taxon>Nectriaceae</taxon>
        <taxon>Fusarium</taxon>
        <taxon>Fusarium fujikuroi species complex</taxon>
    </lineage>
</organism>
<proteinExistence type="predicted"/>
<reference evidence="1" key="2">
    <citation type="submission" date="2020-10" db="EMBL/GenBank/DDBJ databases">
        <authorList>
            <person name="Peck L.D."/>
            <person name="Nowell R.W."/>
            <person name="Flood J."/>
            <person name="Ryan M.J."/>
            <person name="Barraclough T.G."/>
        </authorList>
    </citation>
    <scope>NUCLEOTIDE SEQUENCE</scope>
    <source>
        <strain evidence="1">IMI 127659i</strain>
    </source>
</reference>
<comment type="caution">
    <text evidence="1">The sequence shown here is derived from an EMBL/GenBank/DDBJ whole genome shotgun (WGS) entry which is preliminary data.</text>
</comment>
<evidence type="ECO:0000313" key="2">
    <source>
        <dbReference type="Proteomes" id="UP000750502"/>
    </source>
</evidence>
<keyword evidence="2" id="KW-1185">Reference proteome</keyword>
<sequence length="84" mass="9085">MPASGGGHGKGLGANHSLPLICTPSNCIPVLFLPPDHLFQPLRQQQGRIVVCHVHFAFSFVMSGTSWPMLPLGCMLSILVPFEF</sequence>
<name>A0A9P7HC65_9HYPO</name>